<proteinExistence type="predicted"/>
<dbReference type="PROSITE" id="PS51186">
    <property type="entry name" value="GNAT"/>
    <property type="match status" value="1"/>
</dbReference>
<dbReference type="CDD" id="cd04301">
    <property type="entry name" value="NAT_SF"/>
    <property type="match status" value="1"/>
</dbReference>
<dbReference type="RefSeq" id="WP_188596561.1">
    <property type="nucleotide sequence ID" value="NZ_BMNL01000003.1"/>
</dbReference>
<dbReference type="SUPFAM" id="SSF55729">
    <property type="entry name" value="Acyl-CoA N-acyltransferases (Nat)"/>
    <property type="match status" value="1"/>
</dbReference>
<evidence type="ECO:0000313" key="3">
    <source>
        <dbReference type="Proteomes" id="UP000610960"/>
    </source>
</evidence>
<evidence type="ECO:0000313" key="2">
    <source>
        <dbReference type="EMBL" id="GGP21249.1"/>
    </source>
</evidence>
<gene>
    <name evidence="2" type="ORF">GCM10007981_12290</name>
</gene>
<dbReference type="InterPro" id="IPR000182">
    <property type="entry name" value="GNAT_dom"/>
</dbReference>
<dbReference type="OrthoDB" id="45712at2157"/>
<dbReference type="Pfam" id="PF00583">
    <property type="entry name" value="Acetyltransf_1"/>
    <property type="match status" value="1"/>
</dbReference>
<dbReference type="Gene3D" id="3.40.630.30">
    <property type="match status" value="1"/>
</dbReference>
<keyword evidence="3" id="KW-1185">Reference proteome</keyword>
<reference evidence="2" key="2">
    <citation type="submission" date="2020-09" db="EMBL/GenBank/DDBJ databases">
        <authorList>
            <person name="Sun Q."/>
            <person name="Ohkuma M."/>
        </authorList>
    </citation>
    <scope>NUCLEOTIDE SEQUENCE</scope>
    <source>
        <strain evidence="2">JCM 10088</strain>
    </source>
</reference>
<feature type="domain" description="N-acetyltransferase" evidence="1">
    <location>
        <begin position="1"/>
        <end position="146"/>
    </location>
</feature>
<dbReference type="InterPro" id="IPR016181">
    <property type="entry name" value="Acyl_CoA_acyltransferase"/>
</dbReference>
<dbReference type="AlphaFoldDB" id="A0A830GWM1"/>
<dbReference type="EMBL" id="BMNL01000003">
    <property type="protein sequence ID" value="GGP21249.1"/>
    <property type="molecule type" value="Genomic_DNA"/>
</dbReference>
<sequence length="155" mass="17547">MQIVELGPERIGDIRKLYEGLSRESIESRFMCPVKDIDSYVDRLLKRNPIMLGAVDGGELIGVTESYPLDDGETAEIAVTVRDDHQGRGIGSALLRHTLDYLARRGFRRAVAYTAVDNLRLIRMGRKFNGKFRYMGDMYEISFDLEKQQAITATA</sequence>
<comment type="caution">
    <text evidence="2">The sequence shown here is derived from an EMBL/GenBank/DDBJ whole genome shotgun (WGS) entry which is preliminary data.</text>
</comment>
<dbReference type="GO" id="GO:0016747">
    <property type="term" value="F:acyltransferase activity, transferring groups other than amino-acyl groups"/>
    <property type="evidence" value="ECO:0007669"/>
    <property type="project" value="InterPro"/>
</dbReference>
<reference evidence="2" key="1">
    <citation type="journal article" date="2014" name="Int. J. Syst. Evol. Microbiol.">
        <title>Complete genome sequence of Corynebacterium casei LMG S-19264T (=DSM 44701T), isolated from a smear-ripened cheese.</title>
        <authorList>
            <consortium name="US DOE Joint Genome Institute (JGI-PGF)"/>
            <person name="Walter F."/>
            <person name="Albersmeier A."/>
            <person name="Kalinowski J."/>
            <person name="Ruckert C."/>
        </authorList>
    </citation>
    <scope>NUCLEOTIDE SEQUENCE</scope>
    <source>
        <strain evidence="2">JCM 10088</strain>
    </source>
</reference>
<protein>
    <recommendedName>
        <fullName evidence="1">N-acetyltransferase domain-containing protein</fullName>
    </recommendedName>
</protein>
<dbReference type="Proteomes" id="UP000610960">
    <property type="component" value="Unassembled WGS sequence"/>
</dbReference>
<organism evidence="2 3">
    <name type="scientific">Thermocladium modestius</name>
    <dbReference type="NCBI Taxonomy" id="62609"/>
    <lineage>
        <taxon>Archaea</taxon>
        <taxon>Thermoproteota</taxon>
        <taxon>Thermoprotei</taxon>
        <taxon>Thermoproteales</taxon>
        <taxon>Thermoproteaceae</taxon>
        <taxon>Thermocladium</taxon>
    </lineage>
</organism>
<name>A0A830GWM1_9CREN</name>
<accession>A0A830GWM1</accession>
<evidence type="ECO:0000259" key="1">
    <source>
        <dbReference type="PROSITE" id="PS51186"/>
    </source>
</evidence>